<gene>
    <name evidence="2" type="ORF">UFOPK2761_01491</name>
</gene>
<reference evidence="2" key="1">
    <citation type="submission" date="2020-05" db="EMBL/GenBank/DDBJ databases">
        <authorList>
            <person name="Chiriac C."/>
            <person name="Salcher M."/>
            <person name="Ghai R."/>
            <person name="Kavagutti S V."/>
        </authorList>
    </citation>
    <scope>NUCLEOTIDE SEQUENCE</scope>
</reference>
<organism evidence="2">
    <name type="scientific">freshwater metagenome</name>
    <dbReference type="NCBI Taxonomy" id="449393"/>
    <lineage>
        <taxon>unclassified sequences</taxon>
        <taxon>metagenomes</taxon>
        <taxon>ecological metagenomes</taxon>
    </lineage>
</organism>
<dbReference type="EMBL" id="CAEZYQ010000010">
    <property type="protein sequence ID" value="CAB4743471.1"/>
    <property type="molecule type" value="Genomic_DNA"/>
</dbReference>
<proteinExistence type="predicted"/>
<name>A0A6J6T816_9ZZZZ</name>
<feature type="region of interest" description="Disordered" evidence="1">
    <location>
        <begin position="251"/>
        <end position="271"/>
    </location>
</feature>
<evidence type="ECO:0000256" key="1">
    <source>
        <dbReference type="SAM" id="MobiDB-lite"/>
    </source>
</evidence>
<accession>A0A6J6T816</accession>
<sequence>MPPSHIAAIDAFWGAHADAGRPGARFALRRPADLVRALAAVRRLPRVDVRPSASPGGDAVRAVLRARIAPGVPGRLLGSAALAVPEVPGAYLEGRRAQTLRRKVRAARAVGTHVEPVDCPEERQRLLDLVDRLEREHPDPVYRVDEPANDDLLDHDLWLVARDPAGTPMLLSVTPVDGELAVLRYFRTLGYGTSHSDARYLATVELVTRLAERGVRWLLDTEPISAQTSGLRHFQKMVGFGYARFRLRRRGSRSPALPGSAGPATGRRSAT</sequence>
<protein>
    <submittedName>
        <fullName evidence="2">Unannotated protein</fullName>
    </submittedName>
</protein>
<dbReference type="AlphaFoldDB" id="A0A6J6T816"/>
<evidence type="ECO:0000313" key="2">
    <source>
        <dbReference type="EMBL" id="CAB4743471.1"/>
    </source>
</evidence>